<reference evidence="1" key="1">
    <citation type="submission" date="2022-06" db="EMBL/GenBank/DDBJ databases">
        <title>Phylogenomic reconstructions and comparative analyses of Kickxellomycotina fungi.</title>
        <authorList>
            <person name="Reynolds N.K."/>
            <person name="Stajich J.E."/>
            <person name="Barry K."/>
            <person name="Grigoriev I.V."/>
            <person name="Crous P."/>
            <person name="Smith M.E."/>
        </authorList>
    </citation>
    <scope>NUCLEOTIDE SEQUENCE</scope>
    <source>
        <strain evidence="1">RSA 2271</strain>
    </source>
</reference>
<dbReference type="EMBL" id="JAMZIH010005287">
    <property type="protein sequence ID" value="KAJ1675475.1"/>
    <property type="molecule type" value="Genomic_DNA"/>
</dbReference>
<dbReference type="Proteomes" id="UP001145114">
    <property type="component" value="Unassembled WGS sequence"/>
</dbReference>
<protein>
    <submittedName>
        <fullName evidence="1">Uncharacterized protein</fullName>
    </submittedName>
</protein>
<accession>A0ACC1HJC0</accession>
<proteinExistence type="predicted"/>
<name>A0ACC1HJC0_9FUNG</name>
<organism evidence="1 2">
    <name type="scientific">Spiromyces aspiralis</name>
    <dbReference type="NCBI Taxonomy" id="68401"/>
    <lineage>
        <taxon>Eukaryota</taxon>
        <taxon>Fungi</taxon>
        <taxon>Fungi incertae sedis</taxon>
        <taxon>Zoopagomycota</taxon>
        <taxon>Kickxellomycotina</taxon>
        <taxon>Kickxellomycetes</taxon>
        <taxon>Kickxellales</taxon>
        <taxon>Kickxellaceae</taxon>
        <taxon>Spiromyces</taxon>
    </lineage>
</organism>
<evidence type="ECO:0000313" key="2">
    <source>
        <dbReference type="Proteomes" id="UP001145114"/>
    </source>
</evidence>
<gene>
    <name evidence="1" type="ORF">EV182_001189</name>
</gene>
<comment type="caution">
    <text evidence="1">The sequence shown here is derived from an EMBL/GenBank/DDBJ whole genome shotgun (WGS) entry which is preliminary data.</text>
</comment>
<keyword evidence="2" id="KW-1185">Reference proteome</keyword>
<sequence length="167" mass="18888">MSEFYDSGDTLVNSSFSGTPPLPPRHKDYWSVATQCVVGSGLRPEFKQYYEFSPTKELHRFVPQIYSRENDSAFTFVAELPGVSREGLSLVADKGYLRLSARTTNPLVHDDERLLPALESYWPGVDLNISLPQDIDADHISTHFEHGMLLITFPKKVCREPKVISVE</sequence>
<evidence type="ECO:0000313" key="1">
    <source>
        <dbReference type="EMBL" id="KAJ1675475.1"/>
    </source>
</evidence>